<evidence type="ECO:0000313" key="2">
    <source>
        <dbReference type="Proteomes" id="UP000247772"/>
    </source>
</evidence>
<reference evidence="1 2" key="1">
    <citation type="submission" date="2018-06" db="EMBL/GenBank/DDBJ databases">
        <title>Genomic Encyclopedia of Type Strains, Phase IV (KMG-V): Genome sequencing to study the core and pangenomes of soil and plant-associated prokaryotes.</title>
        <authorList>
            <person name="Whitman W."/>
        </authorList>
    </citation>
    <scope>NUCLEOTIDE SEQUENCE [LARGE SCALE GENOMIC DNA]</scope>
    <source>
        <strain evidence="1 2">SRCL-318</strain>
    </source>
</reference>
<dbReference type="EMBL" id="QJSQ01000008">
    <property type="protein sequence ID" value="PYE23162.1"/>
    <property type="molecule type" value="Genomic_DNA"/>
</dbReference>
<dbReference type="RefSeq" id="WP_110855108.1">
    <property type="nucleotide sequence ID" value="NZ_QJSQ01000008.1"/>
</dbReference>
<evidence type="ECO:0000313" key="1">
    <source>
        <dbReference type="EMBL" id="PYE23162.1"/>
    </source>
</evidence>
<organism evidence="1 2">
    <name type="scientific">Paraburkholderia silvatlantica</name>
    <dbReference type="NCBI Taxonomy" id="321895"/>
    <lineage>
        <taxon>Bacteria</taxon>
        <taxon>Pseudomonadati</taxon>
        <taxon>Pseudomonadota</taxon>
        <taxon>Betaproteobacteria</taxon>
        <taxon>Burkholderiales</taxon>
        <taxon>Burkholderiaceae</taxon>
        <taxon>Paraburkholderia</taxon>
    </lineage>
</organism>
<comment type="caution">
    <text evidence="1">The sequence shown here is derived from an EMBL/GenBank/DDBJ whole genome shotgun (WGS) entry which is preliminary data.</text>
</comment>
<proteinExistence type="predicted"/>
<dbReference type="AlphaFoldDB" id="A0A2V4TXV2"/>
<accession>A0A2V4TXV2</accession>
<sequence>MQFKSAFAASSVNAVAPCHVWHSRNAGTGTSATLIIPGMQIAFACIGVVMPVCRLGATDLAAEIPQRTGGRGKEVMAFDACAFAGRKARREYANVNMTRS</sequence>
<gene>
    <name evidence="1" type="ORF">C7410_10859</name>
</gene>
<protein>
    <submittedName>
        <fullName evidence="1">Uncharacterized protein</fullName>
    </submittedName>
</protein>
<name>A0A2V4TXV2_9BURK</name>
<dbReference type="Proteomes" id="UP000247772">
    <property type="component" value="Unassembled WGS sequence"/>
</dbReference>
<dbReference type="OrthoDB" id="9113445at2"/>